<dbReference type="SUPFAM" id="SSF53756">
    <property type="entry name" value="UDP-Glycosyltransferase/glycogen phosphorylase"/>
    <property type="match status" value="1"/>
</dbReference>
<dbReference type="NCBIfam" id="TIGR00215">
    <property type="entry name" value="lpxB"/>
    <property type="match status" value="1"/>
</dbReference>
<organism evidence="12 13">
    <name type="scientific">Aquamicrobium zhengzhouense</name>
    <dbReference type="NCBI Taxonomy" id="2781738"/>
    <lineage>
        <taxon>Bacteria</taxon>
        <taxon>Pseudomonadati</taxon>
        <taxon>Pseudomonadota</taxon>
        <taxon>Alphaproteobacteria</taxon>
        <taxon>Hyphomicrobiales</taxon>
        <taxon>Phyllobacteriaceae</taxon>
        <taxon>Aquamicrobium</taxon>
    </lineage>
</organism>
<evidence type="ECO:0000256" key="9">
    <source>
        <dbReference type="ARBA" id="ARBA00023098"/>
    </source>
</evidence>
<gene>
    <name evidence="12" type="primary">lpxB</name>
    <name evidence="12" type="ORF">IOD40_02440</name>
</gene>
<protein>
    <recommendedName>
        <fullName evidence="4 11">Lipid-A-disaccharide synthase</fullName>
        <ecNumber evidence="3 11">2.4.1.182</ecNumber>
    </recommendedName>
</protein>
<dbReference type="InterPro" id="IPR003835">
    <property type="entry name" value="Glyco_trans_19"/>
</dbReference>
<comment type="caution">
    <text evidence="12">The sequence shown here is derived from an EMBL/GenBank/DDBJ whole genome shotgun (WGS) entry which is preliminary data.</text>
</comment>
<evidence type="ECO:0000256" key="5">
    <source>
        <dbReference type="ARBA" id="ARBA00022516"/>
    </source>
</evidence>
<keyword evidence="9" id="KW-0443">Lipid metabolism</keyword>
<reference evidence="12 13" key="1">
    <citation type="submission" date="2020-10" db="EMBL/GenBank/DDBJ databases">
        <title>Aquamicrobium zhengzhouensis sp. nov., a exopolysaccharide producing bacterium isolated from farmland soil.</title>
        <authorList>
            <person name="Wang X."/>
        </authorList>
    </citation>
    <scope>NUCLEOTIDE SEQUENCE [LARGE SCALE GENOMIC DNA]</scope>
    <source>
        <strain evidence="13">cd-1</strain>
    </source>
</reference>
<dbReference type="RefSeq" id="WP_198473899.1">
    <property type="nucleotide sequence ID" value="NZ_JADGMQ010000001.1"/>
</dbReference>
<evidence type="ECO:0000256" key="3">
    <source>
        <dbReference type="ARBA" id="ARBA00012687"/>
    </source>
</evidence>
<keyword evidence="7 12" id="KW-0328">Glycosyltransferase</keyword>
<evidence type="ECO:0000313" key="13">
    <source>
        <dbReference type="Proteomes" id="UP000601789"/>
    </source>
</evidence>
<keyword evidence="13" id="KW-1185">Reference proteome</keyword>
<evidence type="ECO:0000256" key="4">
    <source>
        <dbReference type="ARBA" id="ARBA00020902"/>
    </source>
</evidence>
<evidence type="ECO:0000256" key="8">
    <source>
        <dbReference type="ARBA" id="ARBA00022679"/>
    </source>
</evidence>
<evidence type="ECO:0000256" key="2">
    <source>
        <dbReference type="ARBA" id="ARBA00007868"/>
    </source>
</evidence>
<dbReference type="GO" id="GO:0008915">
    <property type="term" value="F:lipid-A-disaccharide synthase activity"/>
    <property type="evidence" value="ECO:0007669"/>
    <property type="project" value="UniProtKB-EC"/>
</dbReference>
<keyword evidence="8 12" id="KW-0808">Transferase</keyword>
<keyword evidence="5" id="KW-0444">Lipid biosynthesis</keyword>
<evidence type="ECO:0000256" key="6">
    <source>
        <dbReference type="ARBA" id="ARBA00022556"/>
    </source>
</evidence>
<evidence type="ECO:0000313" key="12">
    <source>
        <dbReference type="EMBL" id="MBI1619526.1"/>
    </source>
</evidence>
<proteinExistence type="inferred from homology"/>
<name>A0ABS0S9Z9_9HYPH</name>
<evidence type="ECO:0000256" key="7">
    <source>
        <dbReference type="ARBA" id="ARBA00022676"/>
    </source>
</evidence>
<dbReference type="Pfam" id="PF02684">
    <property type="entry name" value="LpxB"/>
    <property type="match status" value="1"/>
</dbReference>
<comment type="similarity">
    <text evidence="2">Belongs to the LpxB family.</text>
</comment>
<evidence type="ECO:0000256" key="1">
    <source>
        <dbReference type="ARBA" id="ARBA00002056"/>
    </source>
</evidence>
<keyword evidence="6" id="KW-0441">Lipid A biosynthesis</keyword>
<dbReference type="PANTHER" id="PTHR30372:SF4">
    <property type="entry name" value="LIPID-A-DISACCHARIDE SYNTHASE, MITOCHONDRIAL-RELATED"/>
    <property type="match status" value="1"/>
</dbReference>
<evidence type="ECO:0000256" key="10">
    <source>
        <dbReference type="ARBA" id="ARBA00048975"/>
    </source>
</evidence>
<accession>A0ABS0S9Z9</accession>
<dbReference type="PANTHER" id="PTHR30372">
    <property type="entry name" value="LIPID-A-DISACCHARIDE SYNTHASE"/>
    <property type="match status" value="1"/>
</dbReference>
<evidence type="ECO:0000256" key="11">
    <source>
        <dbReference type="NCBIfam" id="TIGR00215"/>
    </source>
</evidence>
<sequence>MLMPARPLRIAIVAGEESGDLLGADLVESLTRISGRSVELVGVGGRHLANAGLNSLFDSSEIALMGITAVLKDLPRLIRRIGKTSSSIAKAKPDCLVTIDSPDFALRVAKKVRAADPSIPIIHYVCPSVWAWRSGRAPAMRPFVDEILCVLPFEPRALEKLSGPPGTYVGHRLTANPGVKAAADLQARRARSGRKQLLILPGSRRSEVSRLLEPFRETVDILRQRGADFDIVVPTVPHVAGAVKAACSDWTVQPAIVETTEEKWRAFGKSDAALAASGTVLLELALSGVPMISCYRPDWIASQLTRFVTTWSAALPNLIADWPVVPEFYNEFVRPEFLARLVEQLWSDTPSRAAQLDGLAQIARNMAMLKPPGDLAAETVLRRIAN</sequence>
<comment type="catalytic activity">
    <reaction evidence="10">
        <text>a lipid X + a UDP-2-N,3-O-bis[(3R)-3-hydroxyacyl]-alpha-D-glucosamine = a lipid A disaccharide + UDP + H(+)</text>
        <dbReference type="Rhea" id="RHEA:67828"/>
        <dbReference type="ChEBI" id="CHEBI:15378"/>
        <dbReference type="ChEBI" id="CHEBI:58223"/>
        <dbReference type="ChEBI" id="CHEBI:137748"/>
        <dbReference type="ChEBI" id="CHEBI:176338"/>
        <dbReference type="ChEBI" id="CHEBI:176343"/>
        <dbReference type="EC" id="2.4.1.182"/>
    </reaction>
</comment>
<comment type="function">
    <text evidence="1">Condensation of UDP-2,3-diacylglucosamine and 2,3-diacylglucosamine-1-phosphate to form lipid A disaccharide, a precursor of lipid A, a phosphorylated glycolipid that anchors the lipopolysaccharide to the outer membrane of the cell.</text>
</comment>
<dbReference type="Proteomes" id="UP000601789">
    <property type="component" value="Unassembled WGS sequence"/>
</dbReference>
<dbReference type="EMBL" id="JADGMQ010000001">
    <property type="protein sequence ID" value="MBI1619526.1"/>
    <property type="molecule type" value="Genomic_DNA"/>
</dbReference>
<dbReference type="EC" id="2.4.1.182" evidence="3 11"/>